<feature type="transmembrane region" description="Helical" evidence="1">
    <location>
        <begin position="111"/>
        <end position="134"/>
    </location>
</feature>
<reference evidence="2 3" key="1">
    <citation type="submission" date="2018-04" db="EMBL/GenBank/DDBJ databases">
        <title>Genomic Encyclopedia of Archaeal and Bacterial Type Strains, Phase II (KMG-II): from individual species to whole genera.</title>
        <authorList>
            <person name="Goeker M."/>
        </authorList>
    </citation>
    <scope>NUCLEOTIDE SEQUENCE [LARGE SCALE GENOMIC DNA]</scope>
    <source>
        <strain evidence="2 3">DSM 100977</strain>
    </source>
</reference>
<keyword evidence="1" id="KW-1133">Transmembrane helix</keyword>
<feature type="transmembrane region" description="Helical" evidence="1">
    <location>
        <begin position="218"/>
        <end position="242"/>
    </location>
</feature>
<protein>
    <submittedName>
        <fullName evidence="2">Putative photosynthetic complex assembly protein 2</fullName>
    </submittedName>
</protein>
<dbReference type="InterPro" id="IPR017496">
    <property type="entry name" value="Photo_alph_chp2"/>
</dbReference>
<feature type="transmembrane region" description="Helical" evidence="1">
    <location>
        <begin position="189"/>
        <end position="206"/>
    </location>
</feature>
<feature type="transmembrane region" description="Helical" evidence="1">
    <location>
        <begin position="40"/>
        <end position="57"/>
    </location>
</feature>
<accession>A0A2T6BPT3</accession>
<comment type="caution">
    <text evidence="2">The sequence shown here is derived from an EMBL/GenBank/DDBJ whole genome shotgun (WGS) entry which is preliminary data.</text>
</comment>
<evidence type="ECO:0000256" key="1">
    <source>
        <dbReference type="SAM" id="Phobius"/>
    </source>
</evidence>
<organism evidence="2 3">
    <name type="scientific">Litoreibacter ponti</name>
    <dbReference type="NCBI Taxonomy" id="1510457"/>
    <lineage>
        <taxon>Bacteria</taxon>
        <taxon>Pseudomonadati</taxon>
        <taxon>Pseudomonadota</taxon>
        <taxon>Alphaproteobacteria</taxon>
        <taxon>Rhodobacterales</taxon>
        <taxon>Roseobacteraceae</taxon>
        <taxon>Litoreibacter</taxon>
    </lineage>
</organism>
<keyword evidence="3" id="KW-1185">Reference proteome</keyword>
<sequence>MFFASPWIAALVAMFLWWFSTGIILLLVRGADRADKQGESTLLMLPILCLGAVGFWLSKDTNTLQNVYIAFLSALAIWGWIELAFLNGIITGPNRSELPPETPEWERFIRAWGTIAYHEMLLVAALITLGFVAATAPNAFGFWTFAVLFFARISAKLNLFFGVPKINTEFLPSALAHLPSHFRHAKMNWLFPVSVTALTFAAACWLERIYASFNAADIVGFALLAALTALALLEHWFMVLPLPDEKLWRWMLPARKEQTKTTRLSEEAHGL</sequence>
<name>A0A2T6BPT3_9RHOB</name>
<evidence type="ECO:0000313" key="2">
    <source>
        <dbReference type="EMBL" id="PTX57987.1"/>
    </source>
</evidence>
<dbReference type="Proteomes" id="UP000243978">
    <property type="component" value="Unassembled WGS sequence"/>
</dbReference>
<keyword evidence="1" id="KW-0812">Transmembrane</keyword>
<dbReference type="NCBIfam" id="TIGR03055">
    <property type="entry name" value="photo_alph_chp2"/>
    <property type="match status" value="1"/>
</dbReference>
<dbReference type="EMBL" id="QBKS01000001">
    <property type="protein sequence ID" value="PTX57987.1"/>
    <property type="molecule type" value="Genomic_DNA"/>
</dbReference>
<dbReference type="OrthoDB" id="152369at2"/>
<proteinExistence type="predicted"/>
<gene>
    <name evidence="2" type="ORF">C8N43_2662</name>
</gene>
<dbReference type="RefSeq" id="WP_107846037.1">
    <property type="nucleotide sequence ID" value="NZ_QBKS01000001.1"/>
</dbReference>
<feature type="transmembrane region" description="Helical" evidence="1">
    <location>
        <begin position="69"/>
        <end position="90"/>
    </location>
</feature>
<dbReference type="Pfam" id="PF12291">
    <property type="entry name" value="DUF3623"/>
    <property type="match status" value="1"/>
</dbReference>
<dbReference type="AlphaFoldDB" id="A0A2T6BPT3"/>
<evidence type="ECO:0000313" key="3">
    <source>
        <dbReference type="Proteomes" id="UP000243978"/>
    </source>
</evidence>
<feature type="transmembrane region" description="Helical" evidence="1">
    <location>
        <begin position="6"/>
        <end position="28"/>
    </location>
</feature>
<keyword evidence="1" id="KW-0472">Membrane</keyword>